<keyword evidence="5 15" id="KW-0732">Signal</keyword>
<evidence type="ECO:0000256" key="1">
    <source>
        <dbReference type="ARBA" id="ARBA00004167"/>
    </source>
</evidence>
<evidence type="ECO:0000313" key="18">
    <source>
        <dbReference type="EMBL" id="CAH8353502.1"/>
    </source>
</evidence>
<keyword evidence="7" id="KW-0547">Nucleotide-binding</keyword>
<evidence type="ECO:0008006" key="20">
    <source>
        <dbReference type="Google" id="ProtNLM"/>
    </source>
</evidence>
<comment type="subcellular location">
    <subcellularLocation>
        <location evidence="1">Membrane</location>
        <topology evidence="1">Single-pass membrane protein</topology>
    </subcellularLocation>
</comment>
<gene>
    <name evidence="18" type="ORF">ERUC_LOCUS19257</name>
</gene>
<dbReference type="GO" id="GO:0016020">
    <property type="term" value="C:membrane"/>
    <property type="evidence" value="ECO:0007669"/>
    <property type="project" value="UniProtKB-SubCell"/>
</dbReference>
<keyword evidence="6" id="KW-0677">Repeat</keyword>
<dbReference type="InterPro" id="IPR008271">
    <property type="entry name" value="Ser/Thr_kinase_AS"/>
</dbReference>
<evidence type="ECO:0000256" key="13">
    <source>
        <dbReference type="ARBA" id="ARBA00023180"/>
    </source>
</evidence>
<dbReference type="GO" id="GO:0006950">
    <property type="term" value="P:response to stress"/>
    <property type="evidence" value="ECO:0007669"/>
    <property type="project" value="UniProtKB-ARBA"/>
</dbReference>
<keyword evidence="10 14" id="KW-1133">Transmembrane helix</keyword>
<evidence type="ECO:0000259" key="17">
    <source>
        <dbReference type="PROSITE" id="PS51473"/>
    </source>
</evidence>
<dbReference type="AlphaFoldDB" id="A0ABC8K9L4"/>
<evidence type="ECO:0000256" key="7">
    <source>
        <dbReference type="ARBA" id="ARBA00022741"/>
    </source>
</evidence>
<feature type="chain" id="PRO_5044759433" description="Cysteine-rich receptor-like protein kinase 11" evidence="15">
    <location>
        <begin position="25"/>
        <end position="607"/>
    </location>
</feature>
<dbReference type="SMART" id="SM00220">
    <property type="entry name" value="S_TKc"/>
    <property type="match status" value="1"/>
</dbReference>
<evidence type="ECO:0000256" key="3">
    <source>
        <dbReference type="ARBA" id="ARBA00022679"/>
    </source>
</evidence>
<evidence type="ECO:0000256" key="6">
    <source>
        <dbReference type="ARBA" id="ARBA00022737"/>
    </source>
</evidence>
<reference evidence="18 19" key="1">
    <citation type="submission" date="2022-03" db="EMBL/GenBank/DDBJ databases">
        <authorList>
            <person name="Macdonald S."/>
            <person name="Ahmed S."/>
            <person name="Newling K."/>
        </authorList>
    </citation>
    <scope>NUCLEOTIDE SEQUENCE [LARGE SCALE GENOMIC DNA]</scope>
</reference>
<feature type="signal peptide" evidence="15">
    <location>
        <begin position="1"/>
        <end position="24"/>
    </location>
</feature>
<evidence type="ECO:0000256" key="5">
    <source>
        <dbReference type="ARBA" id="ARBA00022729"/>
    </source>
</evidence>
<dbReference type="PANTHER" id="PTHR27002:SF453">
    <property type="entry name" value="CYSTEINE-RICH RECEPTOR-LIKE PROTEIN KINASE 22"/>
    <property type="match status" value="1"/>
</dbReference>
<dbReference type="Pfam" id="PF01657">
    <property type="entry name" value="Stress-antifung"/>
    <property type="match status" value="2"/>
</dbReference>
<dbReference type="PANTHER" id="PTHR27002">
    <property type="entry name" value="RECEPTOR-LIKE SERINE/THREONINE-PROTEIN KINASE SD1-8"/>
    <property type="match status" value="1"/>
</dbReference>
<keyword evidence="8" id="KW-0418">Kinase</keyword>
<dbReference type="Gene3D" id="3.30.430.20">
    <property type="entry name" value="Gnk2 domain, C-X8-C-X2-C motif"/>
    <property type="match status" value="2"/>
</dbReference>
<dbReference type="GO" id="GO:0004674">
    <property type="term" value="F:protein serine/threonine kinase activity"/>
    <property type="evidence" value="ECO:0007669"/>
    <property type="project" value="UniProtKB-KW"/>
</dbReference>
<feature type="transmembrane region" description="Helical" evidence="14">
    <location>
        <begin position="282"/>
        <end position="309"/>
    </location>
</feature>
<dbReference type="Gene3D" id="3.30.200.20">
    <property type="entry name" value="Phosphorylase Kinase, domain 1"/>
    <property type="match status" value="1"/>
</dbReference>
<accession>A0ABC8K9L4</accession>
<dbReference type="PROSITE" id="PS50011">
    <property type="entry name" value="PROTEIN_KINASE_DOM"/>
    <property type="match status" value="1"/>
</dbReference>
<evidence type="ECO:0000259" key="16">
    <source>
        <dbReference type="PROSITE" id="PS50011"/>
    </source>
</evidence>
<dbReference type="EMBL" id="CAKOAT010182821">
    <property type="protein sequence ID" value="CAH8353502.1"/>
    <property type="molecule type" value="Genomic_DNA"/>
</dbReference>
<feature type="domain" description="Protein kinase" evidence="16">
    <location>
        <begin position="260"/>
        <end position="568"/>
    </location>
</feature>
<evidence type="ECO:0000313" key="19">
    <source>
        <dbReference type="Proteomes" id="UP001642260"/>
    </source>
</evidence>
<evidence type="ECO:0000256" key="11">
    <source>
        <dbReference type="ARBA" id="ARBA00023136"/>
    </source>
</evidence>
<evidence type="ECO:0000256" key="8">
    <source>
        <dbReference type="ARBA" id="ARBA00022777"/>
    </source>
</evidence>
<dbReference type="InterPro" id="IPR000719">
    <property type="entry name" value="Prot_kinase_dom"/>
</dbReference>
<keyword evidence="12" id="KW-0675">Receptor</keyword>
<dbReference type="Pfam" id="PF07714">
    <property type="entry name" value="PK_Tyr_Ser-Thr"/>
    <property type="match status" value="1"/>
</dbReference>
<evidence type="ECO:0000256" key="4">
    <source>
        <dbReference type="ARBA" id="ARBA00022692"/>
    </source>
</evidence>
<keyword evidence="11 14" id="KW-0472">Membrane</keyword>
<feature type="domain" description="Gnk2-homologous" evidence="17">
    <location>
        <begin position="21"/>
        <end position="125"/>
    </location>
</feature>
<evidence type="ECO:0000256" key="14">
    <source>
        <dbReference type="SAM" id="Phobius"/>
    </source>
</evidence>
<dbReference type="InterPro" id="IPR038408">
    <property type="entry name" value="GNK2_sf"/>
</dbReference>
<protein>
    <recommendedName>
        <fullName evidence="20">Cysteine-rich receptor-like protein kinase 11</fullName>
    </recommendedName>
</protein>
<keyword evidence="13" id="KW-0325">Glycoprotein</keyword>
<dbReference type="Gene3D" id="1.10.510.10">
    <property type="entry name" value="Transferase(Phosphotransferase) domain 1"/>
    <property type="match status" value="1"/>
</dbReference>
<evidence type="ECO:0000256" key="12">
    <source>
        <dbReference type="ARBA" id="ARBA00023170"/>
    </source>
</evidence>
<name>A0ABC8K9L4_ERUVS</name>
<feature type="domain" description="Gnk2-homologous" evidence="17">
    <location>
        <begin position="131"/>
        <end position="245"/>
    </location>
</feature>
<dbReference type="FunFam" id="1.10.510.10:FF:000129">
    <property type="entry name" value="cysteine-rich receptor-like protein kinase 10"/>
    <property type="match status" value="1"/>
</dbReference>
<dbReference type="SUPFAM" id="SSF56112">
    <property type="entry name" value="Protein kinase-like (PK-like)"/>
    <property type="match status" value="1"/>
</dbReference>
<dbReference type="FunFam" id="3.30.430.20:FF:000003">
    <property type="entry name" value="Cysteine-rich RLK (RECEPTOR-like protein kinase) 10"/>
    <property type="match status" value="1"/>
</dbReference>
<dbReference type="FunFam" id="3.30.430.20:FF:000007">
    <property type="entry name" value="Cysteine-rich receptor-like protein kinase 11"/>
    <property type="match status" value="1"/>
</dbReference>
<keyword evidence="2" id="KW-0723">Serine/threonine-protein kinase</keyword>
<dbReference type="InterPro" id="IPR001245">
    <property type="entry name" value="Ser-Thr/Tyr_kinase_cat_dom"/>
</dbReference>
<dbReference type="PROSITE" id="PS51473">
    <property type="entry name" value="GNK2"/>
    <property type="match status" value="2"/>
</dbReference>
<dbReference type="CDD" id="cd23509">
    <property type="entry name" value="Gnk2-like"/>
    <property type="match status" value="2"/>
</dbReference>
<evidence type="ECO:0000256" key="10">
    <source>
        <dbReference type="ARBA" id="ARBA00022989"/>
    </source>
</evidence>
<proteinExistence type="predicted"/>
<evidence type="ECO:0000256" key="9">
    <source>
        <dbReference type="ARBA" id="ARBA00022840"/>
    </source>
</evidence>
<dbReference type="Proteomes" id="UP001642260">
    <property type="component" value="Unassembled WGS sequence"/>
</dbReference>
<sequence length="607" mass="66857">MKQISLFYVLCFVLISFGVASVAAETCPNNGGFTPNGTYDANRRLILSYLPSNVTAQEGLFYNGSIGQEPNRVYATGMCIPGLKPVDCSECIKIASNGLIQKCLNQTEAYSWPGQCYVRYSNTSFFGSAELSPRDSVTNGANVDSDLAEFRKIWGDLAVHMVNAASTAKSTPSSSDNYYTANMAALTPFQYIFAMMQCTPDLSSDDCRTCLRQSTYEYSLPCCSTKQGTRVVRPSCYFRMEMYSFATDSFDNFTAASPAPEAVPQPADGQPSKIYNEDSKRLSAGTVVAITLAIAVGVLILIGLGYVLFRRRNSYEGTHIETDSDISITHPSQYDFKTIEAATNNFSRSNKLGEGGFGEVYKCADPEKQGQLDWTQRYKIIGGIARGILYLHQDSRLTIIHRDLKASNILLDADMNPKISDFGLCTIFGIDQTQGISNRIAGTYAYMSPEYALQGQFSMKSDVYSFGVLVLEIISGKKNSSVYQMDETSTAGNLVNNAWRLWRNRSPLELVDPAIGRNNQSNEVTRCIHIALLCVQDNPEDRPMLSTIILMLTSNTVTLPVPNLPSFFPRSRPQFEPPSEGSESSRSTVKSVGCSICDTTITELEPR</sequence>
<dbReference type="PROSITE" id="PS00108">
    <property type="entry name" value="PROTEIN_KINASE_ST"/>
    <property type="match status" value="1"/>
</dbReference>
<organism evidence="18 19">
    <name type="scientific">Eruca vesicaria subsp. sativa</name>
    <name type="common">Garden rocket</name>
    <name type="synonym">Eruca sativa</name>
    <dbReference type="NCBI Taxonomy" id="29727"/>
    <lineage>
        <taxon>Eukaryota</taxon>
        <taxon>Viridiplantae</taxon>
        <taxon>Streptophyta</taxon>
        <taxon>Embryophyta</taxon>
        <taxon>Tracheophyta</taxon>
        <taxon>Spermatophyta</taxon>
        <taxon>Magnoliopsida</taxon>
        <taxon>eudicotyledons</taxon>
        <taxon>Gunneridae</taxon>
        <taxon>Pentapetalae</taxon>
        <taxon>rosids</taxon>
        <taxon>malvids</taxon>
        <taxon>Brassicales</taxon>
        <taxon>Brassicaceae</taxon>
        <taxon>Brassiceae</taxon>
        <taxon>Eruca</taxon>
    </lineage>
</organism>
<dbReference type="GO" id="GO:0005524">
    <property type="term" value="F:ATP binding"/>
    <property type="evidence" value="ECO:0007669"/>
    <property type="project" value="UniProtKB-KW"/>
</dbReference>
<dbReference type="InterPro" id="IPR011009">
    <property type="entry name" value="Kinase-like_dom_sf"/>
</dbReference>
<evidence type="ECO:0000256" key="2">
    <source>
        <dbReference type="ARBA" id="ARBA00022527"/>
    </source>
</evidence>
<keyword evidence="9" id="KW-0067">ATP-binding</keyword>
<comment type="caution">
    <text evidence="18">The sequence shown here is derived from an EMBL/GenBank/DDBJ whole genome shotgun (WGS) entry which is preliminary data.</text>
</comment>
<keyword evidence="4 14" id="KW-0812">Transmembrane</keyword>
<keyword evidence="3" id="KW-0808">Transferase</keyword>
<dbReference type="InterPro" id="IPR002902">
    <property type="entry name" value="GNK2"/>
</dbReference>
<evidence type="ECO:0000256" key="15">
    <source>
        <dbReference type="SAM" id="SignalP"/>
    </source>
</evidence>
<keyword evidence="19" id="KW-1185">Reference proteome</keyword>